<accession>A0A0L7B583</accession>
<comment type="caution">
    <text evidence="1">The sequence shown here is derived from an EMBL/GenBank/DDBJ whole genome shotgun (WGS) entry which is preliminary data.</text>
</comment>
<evidence type="ECO:0000313" key="2">
    <source>
        <dbReference type="Proteomes" id="UP000037193"/>
    </source>
</evidence>
<reference evidence="1 2" key="1">
    <citation type="journal article" date="2015" name="Int J Genomics">
        <title>Comparative Genomics Revealed Genetic Diversity and Species/Strain-Level Differences in Carbohydrate Metabolism of Three Probiotic Bifidobacterial Species.</title>
        <authorList>
            <person name="Odamaki T."/>
            <person name="Horigome A."/>
            <person name="Sugahara H."/>
            <person name="Hashikura N."/>
            <person name="Minami J."/>
            <person name="Xiao J.Z."/>
            <person name="Abe F."/>
        </authorList>
    </citation>
    <scope>NUCLEOTIDE SEQUENCE [LARGE SCALE GENOMIC DNA]</scope>
    <source>
        <strain evidence="1 2">MCC 1128</strain>
    </source>
</reference>
<dbReference type="PATRIC" id="fig|1365965.3.peg.538"/>
<organism evidence="1 2">
    <name type="scientific">Bifidobacterium breve MCC 1128</name>
    <dbReference type="NCBI Taxonomy" id="1365965"/>
    <lineage>
        <taxon>Bacteria</taxon>
        <taxon>Bacillati</taxon>
        <taxon>Actinomycetota</taxon>
        <taxon>Actinomycetes</taxon>
        <taxon>Bifidobacteriales</taxon>
        <taxon>Bifidobacteriaceae</taxon>
        <taxon>Bifidobacterium</taxon>
    </lineage>
</organism>
<dbReference type="Proteomes" id="UP000037193">
    <property type="component" value="Unassembled WGS sequence"/>
</dbReference>
<name>A0A0L7B583_BIFBR</name>
<dbReference type="RefSeq" id="WP_052789188.1">
    <property type="nucleotide sequence ID" value="NZ_AVQD01000004.1"/>
</dbReference>
<proteinExistence type="predicted"/>
<sequence>MAAKQPQDHKTPKNQPKTVEVMGVTVTVGPAIFNDLDMVEYLYDLQTAQTGDGSGAFAIVPFLKKLCGDQYTAMKDALRDPDTGRVSIDKVSDFIAQLLEQVAPNS</sequence>
<evidence type="ECO:0008006" key="3">
    <source>
        <dbReference type="Google" id="ProtNLM"/>
    </source>
</evidence>
<dbReference type="AlphaFoldDB" id="A0A0L7B583"/>
<dbReference type="EMBL" id="AVQD01000004">
    <property type="protein sequence ID" value="KOA42637.1"/>
    <property type="molecule type" value="Genomic_DNA"/>
</dbReference>
<gene>
    <name evidence="1" type="ORF">BBM1128_02660</name>
</gene>
<protein>
    <recommendedName>
        <fullName evidence="3">Unassigned protein</fullName>
    </recommendedName>
</protein>
<evidence type="ECO:0000313" key="1">
    <source>
        <dbReference type="EMBL" id="KOA42637.1"/>
    </source>
</evidence>